<organism evidence="2 3">
    <name type="scientific">Candidatus Portnoybacteria bacterium CG_4_8_14_3_um_filter_40_10</name>
    <dbReference type="NCBI Taxonomy" id="1974801"/>
    <lineage>
        <taxon>Bacteria</taxon>
        <taxon>Candidatus Portnoyibacteriota</taxon>
    </lineage>
</organism>
<evidence type="ECO:0000313" key="2">
    <source>
        <dbReference type="EMBL" id="PIW76562.1"/>
    </source>
</evidence>
<evidence type="ECO:0000313" key="3">
    <source>
        <dbReference type="Proteomes" id="UP000229561"/>
    </source>
</evidence>
<proteinExistence type="predicted"/>
<keyword evidence="1" id="KW-0472">Membrane</keyword>
<keyword evidence="1" id="KW-1133">Transmembrane helix</keyword>
<keyword evidence="1" id="KW-0812">Transmembrane</keyword>
<comment type="caution">
    <text evidence="2">The sequence shown here is derived from an EMBL/GenBank/DDBJ whole genome shotgun (WGS) entry which is preliminary data.</text>
</comment>
<name>A0A2M7IJ89_9BACT</name>
<sequence length="68" mass="7650">MNSKIQIPRFCKQNRGSSMATPSGQHSHFIFIIRYSLFFALIVFGLLGLAKSSWATASMAITKNDKFH</sequence>
<protein>
    <submittedName>
        <fullName evidence="2">Uncharacterized protein</fullName>
    </submittedName>
</protein>
<dbReference type="Proteomes" id="UP000229561">
    <property type="component" value="Unassembled WGS sequence"/>
</dbReference>
<reference evidence="3" key="1">
    <citation type="submission" date="2017-09" db="EMBL/GenBank/DDBJ databases">
        <title>Depth-based differentiation of microbial function through sediment-hosted aquifers and enrichment of novel symbionts in the deep terrestrial subsurface.</title>
        <authorList>
            <person name="Probst A.J."/>
            <person name="Ladd B."/>
            <person name="Jarett J.K."/>
            <person name="Geller-Mcgrath D.E."/>
            <person name="Sieber C.M.K."/>
            <person name="Emerson J.B."/>
            <person name="Anantharaman K."/>
            <person name="Thomas B.C."/>
            <person name="Malmstrom R."/>
            <person name="Stieglmeier M."/>
            <person name="Klingl A."/>
            <person name="Woyke T."/>
            <person name="Ryan C.M."/>
            <person name="Banfield J.F."/>
        </authorList>
    </citation>
    <scope>NUCLEOTIDE SEQUENCE [LARGE SCALE GENOMIC DNA]</scope>
</reference>
<evidence type="ECO:0000256" key="1">
    <source>
        <dbReference type="SAM" id="Phobius"/>
    </source>
</evidence>
<dbReference type="EMBL" id="PFGY01000021">
    <property type="protein sequence ID" value="PIW76562.1"/>
    <property type="molecule type" value="Genomic_DNA"/>
</dbReference>
<feature type="transmembrane region" description="Helical" evidence="1">
    <location>
        <begin position="29"/>
        <end position="50"/>
    </location>
</feature>
<accession>A0A2M7IJ89</accession>
<gene>
    <name evidence="2" type="ORF">CO001_00700</name>
</gene>
<dbReference type="AlphaFoldDB" id="A0A2M7IJ89"/>